<dbReference type="PROSITE" id="PS00551">
    <property type="entry name" value="MOLYBDOPTERIN_PROK_1"/>
    <property type="match status" value="1"/>
</dbReference>
<dbReference type="InterPro" id="IPR041957">
    <property type="entry name" value="CT_Nitrate-R-NapA-like"/>
</dbReference>
<evidence type="ECO:0000256" key="9">
    <source>
        <dbReference type="ARBA" id="ARBA00023014"/>
    </source>
</evidence>
<gene>
    <name evidence="12" type="ORF">D3A95_12615</name>
</gene>
<dbReference type="GO" id="GO:0051539">
    <property type="term" value="F:4 iron, 4 sulfur cluster binding"/>
    <property type="evidence" value="ECO:0007669"/>
    <property type="project" value="UniProtKB-KW"/>
</dbReference>
<proteinExistence type="inferred from homology"/>
<dbReference type="GO" id="GO:0043546">
    <property type="term" value="F:molybdopterin cofactor binding"/>
    <property type="evidence" value="ECO:0007669"/>
    <property type="project" value="InterPro"/>
</dbReference>
<dbReference type="CDD" id="cd02791">
    <property type="entry name" value="MopB_CT_Nitrate-R-NapA-like"/>
    <property type="match status" value="1"/>
</dbReference>
<dbReference type="Pfam" id="PF04879">
    <property type="entry name" value="Molybdop_Fe4S4"/>
    <property type="match status" value="1"/>
</dbReference>
<evidence type="ECO:0000256" key="3">
    <source>
        <dbReference type="ARBA" id="ARBA00008747"/>
    </source>
</evidence>
<dbReference type="SUPFAM" id="SSF50692">
    <property type="entry name" value="ADC-like"/>
    <property type="match status" value="1"/>
</dbReference>
<dbReference type="FunFam" id="3.40.228.10:FF:000002">
    <property type="entry name" value="Formate dehydrogenase subunit alpha"/>
    <property type="match status" value="1"/>
</dbReference>
<dbReference type="FunFam" id="2.40.40.20:FF:000005">
    <property type="entry name" value="Periplasmic nitrate reductase"/>
    <property type="match status" value="1"/>
</dbReference>
<evidence type="ECO:0000256" key="1">
    <source>
        <dbReference type="ARBA" id="ARBA00001942"/>
    </source>
</evidence>
<accession>A0A7D6EWL3</accession>
<dbReference type="PANTHER" id="PTHR43105">
    <property type="entry name" value="RESPIRATORY NITRATE REDUCTASE"/>
    <property type="match status" value="1"/>
</dbReference>
<sequence length="807" mass="89634">MATPQVGSLAVQSSRYLCYYRNTSESVQQISLSNQPTWQRVVFPGQQLLFHGDATADLIITSEEGVSRCSCESLRVEEKSRSIPEPTTPVSSLCPYCGVGCGLEAVPQGKGTYKVRGDRQHPSSQGMVCVKGATILESLDRDRLAYPLWREQLDQPFTVISWDEALTRLVERLQWVRREQGADAICMYGSGQFQTEDYYVAQKLMKGCLGTNNFDANSRLCMSSAVSAYMASFGADGPPCCYDDLEATDCAFLIGTNTAECHPIVFNRLRNHHKRDRRVKLIVVDPRRTPTAEVADLHLAIRPGTDIDLLHGIGHLLLEWGHIDAEFIEECTEGFAEYVKLLAAHTPEWVAQRCGIAQSDLEQAARYWGHAQAVLSLWSMGINQSAEGTAKARCLINLHLLTGQIGRPGSGPFSLTGQPNAMGGREAGGLSHLLPGYRQVTNPQHRQEVEDFWGLPRGQISDRPGRTAWQIVEGLEKGEVGLLWIAATNPAVSFPHLERAKAAFLKSPFTVYQDAYFPTETAAYAHLILPAAQWSEKTGVMTNSERRVTLAPAFRSPPGVARPDWEIFAEVGRRLGYGHLFQFADAAAVYAEFVQLTAGRPCDQSGLSHERLARLGALQWPCPAGMSDEEARQPKRLYTDWRFHTPNQRAHFCLAHSQGVAEPTDHIYSFILTTGRLYGHWHTQSRTGRIAKIQKMHPEPFVEMHPEDAANLHVKEGDWVEVRSRRGQVCLPVILTKAIRPGTLFVPMHWGFLFADSGEANQLTHPIACPVSKQPELKACAVQVLPLKLRQTPYTPTVQESGIALRP</sequence>
<evidence type="ECO:0000256" key="2">
    <source>
        <dbReference type="ARBA" id="ARBA00001966"/>
    </source>
</evidence>
<dbReference type="InterPro" id="IPR050123">
    <property type="entry name" value="Prok_molybdopt-oxidoreductase"/>
</dbReference>
<keyword evidence="7" id="KW-0560">Oxidoreductase</keyword>
<dbReference type="Pfam" id="PF00384">
    <property type="entry name" value="Molybdopterin"/>
    <property type="match status" value="1"/>
</dbReference>
<keyword evidence="10" id="KW-0534">Nitrate assimilation</keyword>
<dbReference type="GO" id="GO:0016020">
    <property type="term" value="C:membrane"/>
    <property type="evidence" value="ECO:0007669"/>
    <property type="project" value="TreeGrafter"/>
</dbReference>
<keyword evidence="13" id="KW-1185">Reference proteome</keyword>
<keyword evidence="8" id="KW-0408">Iron</keyword>
<dbReference type="InterPro" id="IPR006963">
    <property type="entry name" value="Mopterin_OxRdtase_4Fe-4S_dom"/>
</dbReference>
<evidence type="ECO:0000256" key="8">
    <source>
        <dbReference type="ARBA" id="ARBA00023004"/>
    </source>
</evidence>
<dbReference type="InterPro" id="IPR006656">
    <property type="entry name" value="Mopterin_OxRdtase"/>
</dbReference>
<feature type="domain" description="4Fe-4S Mo/W bis-MGD-type" evidence="11">
    <location>
        <begin position="87"/>
        <end position="143"/>
    </location>
</feature>
<name>A0A7D6EWL3_9CYAN</name>
<dbReference type="GO" id="GO:0046872">
    <property type="term" value="F:metal ion binding"/>
    <property type="evidence" value="ECO:0007669"/>
    <property type="project" value="UniProtKB-KW"/>
</dbReference>
<dbReference type="EMBL" id="CP032152">
    <property type="protein sequence ID" value="QLL29568.1"/>
    <property type="molecule type" value="Genomic_DNA"/>
</dbReference>
<comment type="similarity">
    <text evidence="3">Belongs to the prokaryotic molybdopterin-containing oxidoreductase family. NasA/NapA/NarB subfamily.</text>
</comment>
<evidence type="ECO:0000256" key="4">
    <source>
        <dbReference type="ARBA" id="ARBA00022485"/>
    </source>
</evidence>
<dbReference type="Gene3D" id="3.40.228.10">
    <property type="entry name" value="Dimethylsulfoxide Reductase, domain 2"/>
    <property type="match status" value="1"/>
</dbReference>
<dbReference type="SUPFAM" id="SSF53706">
    <property type="entry name" value="Formate dehydrogenase/DMSO reductase, domains 1-3"/>
    <property type="match status" value="1"/>
</dbReference>
<reference evidence="13" key="1">
    <citation type="submission" date="2018-09" db="EMBL/GenBank/DDBJ databases">
        <title>Complete genome sequence of thermophilic cyanobacteria strain Thermosynechococcus elongatus PKUAC-SCTE542.</title>
        <authorList>
            <person name="Liang Y."/>
            <person name="Tang J."/>
            <person name="Daroch M."/>
        </authorList>
    </citation>
    <scope>NUCLEOTIDE SEQUENCE [LARGE SCALE GENOMIC DNA]</scope>
    <source>
        <strain evidence="13">E542</strain>
    </source>
</reference>
<keyword evidence="9" id="KW-0411">Iron-sulfur</keyword>
<dbReference type="CDD" id="cd02754">
    <property type="entry name" value="MopB_Nitrate-R-NapA-like"/>
    <property type="match status" value="1"/>
</dbReference>
<dbReference type="AlphaFoldDB" id="A0A7D6EWL3"/>
<dbReference type="GO" id="GO:0042128">
    <property type="term" value="P:nitrate assimilation"/>
    <property type="evidence" value="ECO:0007669"/>
    <property type="project" value="UniProtKB-KW"/>
</dbReference>
<dbReference type="Pfam" id="PF08865">
    <property type="entry name" value="DUF1830"/>
    <property type="match status" value="1"/>
</dbReference>
<dbReference type="Gene3D" id="2.40.40.20">
    <property type="match status" value="1"/>
</dbReference>
<dbReference type="PROSITE" id="PS51669">
    <property type="entry name" value="4FE4S_MOW_BIS_MGD"/>
    <property type="match status" value="1"/>
</dbReference>
<evidence type="ECO:0000256" key="7">
    <source>
        <dbReference type="ARBA" id="ARBA00023002"/>
    </source>
</evidence>
<evidence type="ECO:0000313" key="12">
    <source>
        <dbReference type="EMBL" id="QLL29568.1"/>
    </source>
</evidence>
<dbReference type="SMART" id="SM00926">
    <property type="entry name" value="Molybdop_Fe4S4"/>
    <property type="match status" value="1"/>
</dbReference>
<dbReference type="InterPro" id="IPR027467">
    <property type="entry name" value="MopterinOxRdtase_cofactor_BS"/>
</dbReference>
<dbReference type="InterPro" id="IPR014964">
    <property type="entry name" value="DUF1830"/>
</dbReference>
<keyword evidence="6" id="KW-0479">Metal-binding</keyword>
<comment type="cofactor">
    <cofactor evidence="1">
        <name>Mo-bis(molybdopterin guanine dinucleotide)</name>
        <dbReference type="ChEBI" id="CHEBI:60539"/>
    </cofactor>
</comment>
<dbReference type="Pfam" id="PF01568">
    <property type="entry name" value="Molydop_binding"/>
    <property type="match status" value="1"/>
</dbReference>
<dbReference type="GO" id="GO:0016491">
    <property type="term" value="F:oxidoreductase activity"/>
    <property type="evidence" value="ECO:0007669"/>
    <property type="project" value="UniProtKB-KW"/>
</dbReference>
<evidence type="ECO:0000256" key="6">
    <source>
        <dbReference type="ARBA" id="ARBA00022723"/>
    </source>
</evidence>
<dbReference type="InterPro" id="IPR006657">
    <property type="entry name" value="MoPterin_dinucl-bd_dom"/>
</dbReference>
<evidence type="ECO:0000256" key="5">
    <source>
        <dbReference type="ARBA" id="ARBA00022505"/>
    </source>
</evidence>
<evidence type="ECO:0000259" key="11">
    <source>
        <dbReference type="PROSITE" id="PS51669"/>
    </source>
</evidence>
<dbReference type="Gene3D" id="3.40.50.740">
    <property type="match status" value="1"/>
</dbReference>
<dbReference type="PANTHER" id="PTHR43105:SF9">
    <property type="entry name" value="NADPH-FE(3+) OXIDOREDUCTASE SUBUNIT ALPHA"/>
    <property type="match status" value="1"/>
</dbReference>
<protein>
    <submittedName>
        <fullName evidence="12">Molybdopterin-dependent oxidoreductase</fullName>
    </submittedName>
</protein>
<dbReference type="RefSeq" id="WP_181495300.1">
    <property type="nucleotide sequence ID" value="NZ_CP032152.1"/>
</dbReference>
<dbReference type="InterPro" id="IPR009010">
    <property type="entry name" value="Asp_de-COase-like_dom_sf"/>
</dbReference>
<evidence type="ECO:0000313" key="13">
    <source>
        <dbReference type="Proteomes" id="UP000261812"/>
    </source>
</evidence>
<keyword evidence="5" id="KW-0500">Molybdenum</keyword>
<dbReference type="Gene3D" id="2.20.25.90">
    <property type="entry name" value="ADC-like domains"/>
    <property type="match status" value="1"/>
</dbReference>
<dbReference type="Proteomes" id="UP000261812">
    <property type="component" value="Chromosome"/>
</dbReference>
<organism evidence="12 13">
    <name type="scientific">Thermosynechococcus sichuanensis E542</name>
    <dbReference type="NCBI Taxonomy" id="2016101"/>
    <lineage>
        <taxon>Bacteria</taxon>
        <taxon>Bacillati</taxon>
        <taxon>Cyanobacteriota</taxon>
        <taxon>Cyanophyceae</taxon>
        <taxon>Acaryochloridales</taxon>
        <taxon>Thermosynechococcaceae</taxon>
        <taxon>Thermosynechococcus</taxon>
        <taxon>Thermosynechococcus sichuanensis</taxon>
    </lineage>
</organism>
<evidence type="ECO:0000256" key="10">
    <source>
        <dbReference type="ARBA" id="ARBA00023063"/>
    </source>
</evidence>
<comment type="cofactor">
    <cofactor evidence="2">
        <name>[4Fe-4S] cluster</name>
        <dbReference type="ChEBI" id="CHEBI:49883"/>
    </cofactor>
</comment>
<dbReference type="KEGG" id="tsq:D3A95_12615"/>
<keyword evidence="4" id="KW-0004">4Fe-4S</keyword>